<evidence type="ECO:0000313" key="2">
    <source>
        <dbReference type="Proteomes" id="UP000204242"/>
    </source>
</evidence>
<proteinExistence type="predicted"/>
<name>A2Q0K8_9VIRU</name>
<organism evidence="1 2">
    <name type="scientific">Ichnoviriform fugitivi</name>
    <dbReference type="NCBI Taxonomy" id="265522"/>
    <lineage>
        <taxon>Viruses</taxon>
        <taxon>Viruses incertae sedis</taxon>
        <taxon>Polydnaviriformidae</taxon>
        <taxon>Ichnoviriform</taxon>
    </lineage>
</organism>
<sequence length="153" mass="17130">MRNKNLSFNTCRLRLGAFQLEHTSAQCDTMPSAECSNNRTVPHGWTQRILVSARAVLPGVPIIQVNFCISSGGNTEIFCSRRQNIRNVVCRSFQETDCVPTSTMTQVRTVQHSATQCRVIGKPTLFVARVAYAAPPLDMRQYCETKHTCTSVY</sequence>
<dbReference type="EMBL" id="AB291199">
    <property type="protein sequence ID" value="BAF45723.1"/>
    <property type="molecule type" value="Genomic_DNA"/>
</dbReference>
<dbReference type="GeneID" id="5076367"/>
<accession>A2Q0K8</accession>
<dbReference type="Proteomes" id="UP000204242">
    <property type="component" value="Genome"/>
</dbReference>
<evidence type="ECO:0000313" key="1">
    <source>
        <dbReference type="EMBL" id="BAF45723.1"/>
    </source>
</evidence>
<dbReference type="RefSeq" id="YP_001031318.1">
    <property type="nucleotide sequence ID" value="NC_008989.1"/>
</dbReference>
<protein>
    <submittedName>
        <fullName evidence="1">D4.2</fullName>
    </submittedName>
</protein>
<reference evidence="1 2" key="1">
    <citation type="journal article" date="2007" name="Virology">
        <title>Shared and species-specific features among ichnovirus genomes.</title>
        <authorList>
            <person name="Tanaka K."/>
            <person name="Lapointe R."/>
            <person name="Barney W.E."/>
            <person name="Makkay A.M."/>
            <person name="Stoltz D."/>
            <person name="Cusson M."/>
            <person name="Webb B.A."/>
        </authorList>
    </citation>
    <scope>NUCLEOTIDE SEQUENCE [LARGE SCALE GENOMIC DNA]</scope>
</reference>
<dbReference type="KEGG" id="vg:5076367"/>